<proteinExistence type="predicted"/>
<dbReference type="EMBL" id="NKHF01000045">
    <property type="protein sequence ID" value="PCK31770.1"/>
    <property type="molecule type" value="Genomic_DNA"/>
</dbReference>
<name>A0A2A5JQU6_PSEO7</name>
<accession>A0A2A5JQU6</accession>
<dbReference type="AlphaFoldDB" id="A0A2A5JQU6"/>
<organism evidence="1 2">
    <name type="scientific">Pseudoalteromonas piscicida</name>
    <dbReference type="NCBI Taxonomy" id="43662"/>
    <lineage>
        <taxon>Bacteria</taxon>
        <taxon>Pseudomonadati</taxon>
        <taxon>Pseudomonadota</taxon>
        <taxon>Gammaproteobacteria</taxon>
        <taxon>Alteromonadales</taxon>
        <taxon>Pseudoalteromonadaceae</taxon>
        <taxon>Pseudoalteromonas</taxon>
    </lineage>
</organism>
<sequence>MLRTVILASSITLMLSGCDVLEDSKAQVEAQYLSEHQELQQVVEQIRDKGIASVQASAAAGSVAACVANNLDADPMGALIAVEGALQDSANLNELLNSISRLSQQEISIEQFPDLLQQGADTVRYLKTLLAQYDLTELKQQASVLLEQGQTKTQDVGAHLRELIESCQDN</sequence>
<dbReference type="OrthoDB" id="6307284at2"/>
<dbReference type="RefSeq" id="WP_099642061.1">
    <property type="nucleotide sequence ID" value="NZ_NKHF01000045.1"/>
</dbReference>
<evidence type="ECO:0000313" key="1">
    <source>
        <dbReference type="EMBL" id="PCK31770.1"/>
    </source>
</evidence>
<evidence type="ECO:0000313" key="2">
    <source>
        <dbReference type="Proteomes" id="UP000228621"/>
    </source>
</evidence>
<reference evidence="2" key="1">
    <citation type="journal article" date="2019" name="Genome Announc.">
        <title>Draft Genome Sequence of Pseudoalteromonas piscicida Strain 36Y ROTHPW, an Hypersaline Seawater Isolate from the South Coast of Sonora, Mexico.</title>
        <authorList>
            <person name="Sanchez-Diaz R."/>
            <person name="Molina-Garza Z.J."/>
            <person name="Cruz-Suarez L.E."/>
            <person name="Selvin J."/>
            <person name="Kiran G.S."/>
            <person name="Ibarra-Gamez J.C."/>
            <person name="Gomez-Gil B."/>
            <person name="Galaviz-Silva L."/>
        </authorList>
    </citation>
    <scope>NUCLEOTIDE SEQUENCE [LARGE SCALE GENOMIC DNA]</scope>
    <source>
        <strain evidence="2">36Y_RITHPW</strain>
    </source>
</reference>
<protein>
    <recommendedName>
        <fullName evidence="3">Lipoprotein</fullName>
    </recommendedName>
</protein>
<evidence type="ECO:0008006" key="3">
    <source>
        <dbReference type="Google" id="ProtNLM"/>
    </source>
</evidence>
<comment type="caution">
    <text evidence="1">The sequence shown here is derived from an EMBL/GenBank/DDBJ whole genome shotgun (WGS) entry which is preliminary data.</text>
</comment>
<dbReference type="PROSITE" id="PS51257">
    <property type="entry name" value="PROKAR_LIPOPROTEIN"/>
    <property type="match status" value="1"/>
</dbReference>
<dbReference type="Proteomes" id="UP000228621">
    <property type="component" value="Unassembled WGS sequence"/>
</dbReference>
<gene>
    <name evidence="1" type="ORF">CEX98_10675</name>
</gene>
<keyword evidence="2" id="KW-1185">Reference proteome</keyword>